<accession>A0A2T6GQB2</accession>
<sequence>MGAPSVHSTRPLATQPTLSVLSVLFALSILFALLTACTTPSAESAKPALDGSCPPNQFTPALYPEGIAPEKEPVVRYGRYTLVSTLPSAGQRDLMAQIIDVTIPPSMIPNLRDTMHYVMNRSGYTLCPADNGHVDILYSRPLPAAQYKLGPMTLRNTLQILAGPAWQVLVDEVNRQVCFVLRPDYQLPEGTQPHALPTPPPATPTASTTSATLVTSSTHKATPPPKMPTSVTKPTPAAGSDPAATQVGTTK</sequence>
<proteinExistence type="predicted"/>
<protein>
    <recommendedName>
        <fullName evidence="4">Pilus assembly protein PilL</fullName>
    </recommendedName>
</protein>
<dbReference type="NCBIfam" id="TIGR03748">
    <property type="entry name" value="conj_PilL"/>
    <property type="match status" value="1"/>
</dbReference>
<evidence type="ECO:0000313" key="3">
    <source>
        <dbReference type="Proteomes" id="UP000244178"/>
    </source>
</evidence>
<feature type="region of interest" description="Disordered" evidence="1">
    <location>
        <begin position="190"/>
        <end position="251"/>
    </location>
</feature>
<gene>
    <name evidence="2" type="ORF">C5U62_13040</name>
</gene>
<feature type="compositionally biased region" description="Low complexity" evidence="1">
    <location>
        <begin position="204"/>
        <end position="218"/>
    </location>
</feature>
<evidence type="ECO:0000313" key="2">
    <source>
        <dbReference type="EMBL" id="PUA46358.1"/>
    </source>
</evidence>
<reference evidence="2 3" key="1">
    <citation type="submission" date="2018-03" db="EMBL/GenBank/DDBJ databases">
        <title>Draft genome sequence of the plant growth promoting rhizobacterium Pseudomonas protegens strain BNJ-SS-45 isolated from wheat (Triticum aestivum) rhizosphere.</title>
        <authorList>
            <person name="Bajpai A."/>
            <person name="Shende K."/>
            <person name="Meena N."/>
            <person name="Upadhyayula S.R."/>
            <person name="Suravajhala P."/>
            <person name="Medicherla K.M."/>
            <person name="Johri B.N."/>
        </authorList>
    </citation>
    <scope>NUCLEOTIDE SEQUENCE [LARGE SCALE GENOMIC DNA]</scope>
    <source>
        <strain evidence="2 3">BNJ-SS-45</strain>
    </source>
</reference>
<dbReference type="InterPro" id="IPR022260">
    <property type="entry name" value="Integr_conj_element_PilL"/>
</dbReference>
<name>A0A2T6GQB2_9PSED</name>
<evidence type="ECO:0008006" key="4">
    <source>
        <dbReference type="Google" id="ProtNLM"/>
    </source>
</evidence>
<dbReference type="Proteomes" id="UP000244178">
    <property type="component" value="Unassembled WGS sequence"/>
</dbReference>
<dbReference type="EMBL" id="PYJM01000002">
    <property type="protein sequence ID" value="PUA46358.1"/>
    <property type="molecule type" value="Genomic_DNA"/>
</dbReference>
<comment type="caution">
    <text evidence="2">The sequence shown here is derived from an EMBL/GenBank/DDBJ whole genome shotgun (WGS) entry which is preliminary data.</text>
</comment>
<organism evidence="2 3">
    <name type="scientific">Pseudomonas protegens</name>
    <dbReference type="NCBI Taxonomy" id="380021"/>
    <lineage>
        <taxon>Bacteria</taxon>
        <taxon>Pseudomonadati</taxon>
        <taxon>Pseudomonadota</taxon>
        <taxon>Gammaproteobacteria</taxon>
        <taxon>Pseudomonadales</taxon>
        <taxon>Pseudomonadaceae</taxon>
        <taxon>Pseudomonas</taxon>
    </lineage>
</organism>
<evidence type="ECO:0000256" key="1">
    <source>
        <dbReference type="SAM" id="MobiDB-lite"/>
    </source>
</evidence>
<dbReference type="AlphaFoldDB" id="A0A2T6GQB2"/>